<dbReference type="HAMAP" id="MF_01894">
    <property type="entry name" value="Smc_prok"/>
    <property type="match status" value="1"/>
</dbReference>
<dbReference type="Pfam" id="PF02463">
    <property type="entry name" value="SMC_N"/>
    <property type="match status" value="1"/>
</dbReference>
<organism evidence="8 9">
    <name type="scientific">Sphingobacterium oryzagri</name>
    <dbReference type="NCBI Taxonomy" id="3025669"/>
    <lineage>
        <taxon>Bacteria</taxon>
        <taxon>Pseudomonadati</taxon>
        <taxon>Bacteroidota</taxon>
        <taxon>Sphingobacteriia</taxon>
        <taxon>Sphingobacteriales</taxon>
        <taxon>Sphingobacteriaceae</taxon>
        <taxon>Sphingobacterium</taxon>
    </lineage>
</organism>
<comment type="function">
    <text evidence="6">Required for chromosome condensation and partitioning.</text>
</comment>
<evidence type="ECO:0000256" key="6">
    <source>
        <dbReference type="HAMAP-Rule" id="MF_01894"/>
    </source>
</evidence>
<comment type="similarity">
    <text evidence="6">Belongs to the SMC family.</text>
</comment>
<gene>
    <name evidence="6 8" type="primary">smc</name>
    <name evidence="8" type="ORF">PQ465_05725</name>
</gene>
<evidence type="ECO:0000256" key="4">
    <source>
        <dbReference type="ARBA" id="ARBA00023054"/>
    </source>
</evidence>
<dbReference type="RefSeq" id="WP_274268584.1">
    <property type="nucleotide sequence ID" value="NZ_CP117880.1"/>
</dbReference>
<dbReference type="PIRSF" id="PIRSF005719">
    <property type="entry name" value="SMC"/>
    <property type="match status" value="1"/>
</dbReference>
<feature type="coiled-coil region" evidence="6">
    <location>
        <begin position="674"/>
        <end position="793"/>
    </location>
</feature>
<keyword evidence="4 6" id="KW-0175">Coiled coil</keyword>
<evidence type="ECO:0000256" key="2">
    <source>
        <dbReference type="ARBA" id="ARBA00022741"/>
    </source>
</evidence>
<evidence type="ECO:0000259" key="7">
    <source>
        <dbReference type="SMART" id="SM00968"/>
    </source>
</evidence>
<dbReference type="SUPFAM" id="SSF52540">
    <property type="entry name" value="P-loop containing nucleoside triphosphate hydrolases"/>
    <property type="match status" value="1"/>
</dbReference>
<sequence length="1181" mass="135574">MQLTKLEIKGFKSFGDKITINFNEGVTAIVGPNGCGKSNVVDAIRWVLGEQSTRMLRSEKMENIIFNGTANRKPANLAEVSLTFENNNNLLPTEFSTVTITRKLYRNGDSEYRLNDVKCRLKDITDLFLDTGLGADSYAIIELKMIDEIINNKDNSRRNLFEEASGISKYKVRKKQTLAKLKDTEGDLSRVDDLLFEINKNLKQLETQAKKADKYFQLKDEYREASVGLAYYRLDGFSSDLERINEQEQAQNSHIQESGGKIENHEKQLKTLREDILAKEKNLATQQKSTNEYVNKIRAYESDKKIKNEQMRHLQDKEARLTTELSNDKNQLDHVMHTLKRLHEELFQEQSTLDNDHSAIEKNKTEVDELRGQQLSARGKLDACAEQATALQSKIYKLEKDIAVLHIQKEALQQESLRNVNDASSKEEELSEFNTAVADLEERVEQQQAQYDAALRGEEELQLQMQDIELRLTETRNQINRESRLVDAKQNEYNLTKSLVDNLEGFPESIKFLRKNAGWKKSYPLFSDILFCQEEYRVAIENYLEPVMNHYVVEDQLEAVQAIQLLSDASRGRANFFVLDAIQNVDLKNAPSVADDNLMPALDVIKVDKKYAALCEHLLRHVFILKTTTVDSLEQQLPSEERVILHPEGKFSKNCLGLSGGSVGLFEGKRIGRAKNLENLVKEIKSLNQQIEELQAKEAEDIDQLAGLRVSSQRDLIDELRNLLNRLNNELISVKTKQEQYQTFINNSQNRKLDIETKIASIEQELQQSEPELEALKTAQQTQQQEMLEMQEAYAELSDMLNERSTTFNQENIRYHQQQNKVSSLQKDVEYRESQQETFERRIEKNSSEYDQVKIDMKDALAFTDSNDEDLTAMYAQKESLEKGLQEIEEDFYGSRKQVNDLEEAITQLRRSKEQHDFLLSELKDKKTTLQIELSSLKERLSVEFNIDLQTLLESEAPELTLSQQELAASCEKLKKQLESYGSINPMAKEAYDEMNERHNFITKEKNDLLEAKASLMATINEIDQTANDKFMYAFNTVRENFIQVFRSLFNEEDSCDMILTDPSNPLESDIDIIARPKGKRPLSINQLSGGEKTLTATALLFSLYLLKPAPFCIFDEVDAPLDDTNIDKFNNIIRDFSKNSQFIIVSHNKRTIASTDIIYGVTMVEQGVSRVVAVDLRDVA</sequence>
<keyword evidence="1 6" id="KW-0963">Cytoplasm</keyword>
<comment type="domain">
    <text evidence="6">Contains large globular domains required for ATP hydrolysis at each terminus and a third globular domain forming a flexible hinge near the middle of the molecule. These domains are separated by coiled-coil structures.</text>
</comment>
<dbReference type="InterPro" id="IPR024704">
    <property type="entry name" value="SMC"/>
</dbReference>
<dbReference type="EMBL" id="CP117880">
    <property type="protein sequence ID" value="WDF69874.1"/>
    <property type="molecule type" value="Genomic_DNA"/>
</dbReference>
<dbReference type="SUPFAM" id="SSF75553">
    <property type="entry name" value="Smc hinge domain"/>
    <property type="match status" value="1"/>
</dbReference>
<feature type="domain" description="SMC hinge" evidence="7">
    <location>
        <begin position="520"/>
        <end position="635"/>
    </location>
</feature>
<evidence type="ECO:0000256" key="1">
    <source>
        <dbReference type="ARBA" id="ARBA00022490"/>
    </source>
</evidence>
<dbReference type="InterPro" id="IPR010935">
    <property type="entry name" value="SMC_hinge"/>
</dbReference>
<dbReference type="PANTHER" id="PTHR43977">
    <property type="entry name" value="STRUCTURAL MAINTENANCE OF CHROMOSOMES PROTEIN 3"/>
    <property type="match status" value="1"/>
</dbReference>
<keyword evidence="2 6" id="KW-0547">Nucleotide-binding</keyword>
<accession>A0ABY7WJW3</accession>
<comment type="subcellular location">
    <subcellularLocation>
        <location evidence="6">Cytoplasm</location>
    </subcellularLocation>
</comment>
<keyword evidence="9" id="KW-1185">Reference proteome</keyword>
<dbReference type="Proteomes" id="UP001221558">
    <property type="component" value="Chromosome"/>
</dbReference>
<name>A0ABY7WJW3_9SPHI</name>
<dbReference type="InterPro" id="IPR003395">
    <property type="entry name" value="RecF/RecN/SMC_N"/>
</dbReference>
<dbReference type="InterPro" id="IPR036277">
    <property type="entry name" value="SMC_hinge_sf"/>
</dbReference>
<dbReference type="Pfam" id="PF06470">
    <property type="entry name" value="SMC_hinge"/>
    <property type="match status" value="1"/>
</dbReference>
<feature type="coiled-coil region" evidence="6">
    <location>
        <begin position="871"/>
        <end position="940"/>
    </location>
</feature>
<dbReference type="InterPro" id="IPR011890">
    <property type="entry name" value="SMC_prok"/>
</dbReference>
<dbReference type="SMART" id="SM00968">
    <property type="entry name" value="SMC_hinge"/>
    <property type="match status" value="1"/>
</dbReference>
<feature type="binding site" evidence="6">
    <location>
        <begin position="32"/>
        <end position="39"/>
    </location>
    <ligand>
        <name>ATP</name>
        <dbReference type="ChEBI" id="CHEBI:30616"/>
    </ligand>
</feature>
<dbReference type="Gene3D" id="3.40.50.300">
    <property type="entry name" value="P-loop containing nucleotide triphosphate hydrolases"/>
    <property type="match status" value="2"/>
</dbReference>
<reference evidence="8 9" key="1">
    <citation type="submission" date="2023-02" db="EMBL/GenBank/DDBJ databases">
        <title>Genome sequence of Sphingobacterium sp. KACC 22765.</title>
        <authorList>
            <person name="Kim S."/>
            <person name="Heo J."/>
            <person name="Kwon S.-W."/>
        </authorList>
    </citation>
    <scope>NUCLEOTIDE SEQUENCE [LARGE SCALE GENOMIC DNA]</scope>
    <source>
        <strain evidence="8 9">KACC 22765</strain>
    </source>
</reference>
<proteinExistence type="inferred from homology"/>
<keyword evidence="5 6" id="KW-0238">DNA-binding</keyword>
<dbReference type="NCBIfam" id="TIGR02168">
    <property type="entry name" value="SMC_prok_B"/>
    <property type="match status" value="1"/>
</dbReference>
<dbReference type="InterPro" id="IPR027417">
    <property type="entry name" value="P-loop_NTPase"/>
</dbReference>
<feature type="coiled-coil region" evidence="6">
    <location>
        <begin position="395"/>
        <end position="492"/>
    </location>
</feature>
<comment type="subunit">
    <text evidence="6">Homodimer.</text>
</comment>
<feature type="coiled-coil region" evidence="6">
    <location>
        <begin position="255"/>
        <end position="331"/>
    </location>
</feature>
<dbReference type="CDD" id="cd03278">
    <property type="entry name" value="ABC_SMC_barmotin"/>
    <property type="match status" value="2"/>
</dbReference>
<evidence type="ECO:0000256" key="5">
    <source>
        <dbReference type="ARBA" id="ARBA00023125"/>
    </source>
</evidence>
<keyword evidence="3 6" id="KW-0067">ATP-binding</keyword>
<dbReference type="Gene3D" id="1.20.1060.20">
    <property type="match status" value="1"/>
</dbReference>
<protein>
    <recommendedName>
        <fullName evidence="6">Chromosome partition protein Smc</fullName>
    </recommendedName>
</protein>
<evidence type="ECO:0000313" key="8">
    <source>
        <dbReference type="EMBL" id="WDF69874.1"/>
    </source>
</evidence>
<evidence type="ECO:0000313" key="9">
    <source>
        <dbReference type="Proteomes" id="UP001221558"/>
    </source>
</evidence>
<evidence type="ECO:0000256" key="3">
    <source>
        <dbReference type="ARBA" id="ARBA00022840"/>
    </source>
</evidence>